<sequence>MEALVVLFGLGVIVYLAVTVFRRASRPPPEIRLDQTPPPPAPAPPAPAPPASIGEAAPSPPPPAPFSERTAHPAPSGQILSGRAYVVDGDTLFGIDAPEMNHPFGKRAKWAMFELCKNQIVTAEVTSIDDHGRTVAICSLSDGRDLSAELVKQGLALDWPKYSGGLYRALETPDARRKLWLADARQKGWMHLWDKFDAQQEAKAAR</sequence>
<evidence type="ECO:0000259" key="2">
    <source>
        <dbReference type="SMART" id="SM00318"/>
    </source>
</evidence>
<organism evidence="3 4">
    <name type="scientific">Gymnodinialimonas ceratoperidinii</name>
    <dbReference type="NCBI Taxonomy" id="2856823"/>
    <lineage>
        <taxon>Bacteria</taxon>
        <taxon>Pseudomonadati</taxon>
        <taxon>Pseudomonadota</taxon>
        <taxon>Alphaproteobacteria</taxon>
        <taxon>Rhodobacterales</taxon>
        <taxon>Paracoccaceae</taxon>
        <taxon>Gymnodinialimonas</taxon>
    </lineage>
</organism>
<dbReference type="InterPro" id="IPR016071">
    <property type="entry name" value="Staphylococal_nuclease_OB-fold"/>
</dbReference>
<dbReference type="EMBL" id="CP079194">
    <property type="protein sequence ID" value="QXT39509.1"/>
    <property type="molecule type" value="Genomic_DNA"/>
</dbReference>
<dbReference type="Pfam" id="PF00565">
    <property type="entry name" value="SNase"/>
    <property type="match status" value="1"/>
</dbReference>
<dbReference type="AlphaFoldDB" id="A0A8F6TX26"/>
<accession>A0A8F6TX26</accession>
<name>A0A8F6TX26_9RHOB</name>
<dbReference type="Proteomes" id="UP000825009">
    <property type="component" value="Chromosome"/>
</dbReference>
<feature type="compositionally biased region" description="Pro residues" evidence="1">
    <location>
        <begin position="28"/>
        <end position="50"/>
    </location>
</feature>
<protein>
    <submittedName>
        <fullName evidence="3">Thermonuclease family protein</fullName>
    </submittedName>
</protein>
<evidence type="ECO:0000256" key="1">
    <source>
        <dbReference type="SAM" id="MobiDB-lite"/>
    </source>
</evidence>
<feature type="domain" description="TNase-like" evidence="2">
    <location>
        <begin position="77"/>
        <end position="182"/>
    </location>
</feature>
<feature type="region of interest" description="Disordered" evidence="1">
    <location>
        <begin position="28"/>
        <end position="73"/>
    </location>
</feature>
<dbReference type="SMART" id="SM00318">
    <property type="entry name" value="SNc"/>
    <property type="match status" value="1"/>
</dbReference>
<reference evidence="3 4" key="1">
    <citation type="submission" date="2021-07" db="EMBL/GenBank/DDBJ databases">
        <title>A novel Jannaschia species isolated from marine dinoflagellate Ceratoperidinium margalefii.</title>
        <authorList>
            <person name="Jiang Y."/>
            <person name="Li Z."/>
        </authorList>
    </citation>
    <scope>NUCLEOTIDE SEQUENCE [LARGE SCALE GENOMIC DNA]</scope>
    <source>
        <strain evidence="3 4">J12C1-MA-4</strain>
    </source>
</reference>
<keyword evidence="4" id="KW-1185">Reference proteome</keyword>
<evidence type="ECO:0000313" key="4">
    <source>
        <dbReference type="Proteomes" id="UP000825009"/>
    </source>
</evidence>
<gene>
    <name evidence="3" type="ORF">KYE46_16545</name>
</gene>
<proteinExistence type="predicted"/>
<dbReference type="KEGG" id="gce:KYE46_16545"/>
<evidence type="ECO:0000313" key="3">
    <source>
        <dbReference type="EMBL" id="QXT39509.1"/>
    </source>
</evidence>
<dbReference type="RefSeq" id="WP_219002211.1">
    <property type="nucleotide sequence ID" value="NZ_CP079194.1"/>
</dbReference>